<dbReference type="EMBL" id="JWZT01001719">
    <property type="protein sequence ID" value="KII71554.1"/>
    <property type="molecule type" value="Genomic_DNA"/>
</dbReference>
<feature type="domain" description="Integrase catalytic" evidence="2">
    <location>
        <begin position="144"/>
        <end position="295"/>
    </location>
</feature>
<dbReference type="InterPro" id="IPR012337">
    <property type="entry name" value="RNaseH-like_sf"/>
</dbReference>
<dbReference type="Gene3D" id="1.10.340.70">
    <property type="match status" value="1"/>
</dbReference>
<dbReference type="InterPro" id="IPR036397">
    <property type="entry name" value="RNaseH_sf"/>
</dbReference>
<dbReference type="FunFam" id="1.10.340.70:FF:000003">
    <property type="entry name" value="Protein CBG25708"/>
    <property type="match status" value="1"/>
</dbReference>
<dbReference type="AlphaFoldDB" id="A0A0C2J194"/>
<dbReference type="GO" id="GO:0015074">
    <property type="term" value="P:DNA integration"/>
    <property type="evidence" value="ECO:0007669"/>
    <property type="project" value="InterPro"/>
</dbReference>
<dbReference type="Pfam" id="PF00665">
    <property type="entry name" value="rve"/>
    <property type="match status" value="1"/>
</dbReference>
<dbReference type="InterPro" id="IPR050951">
    <property type="entry name" value="Retrovirus_Pol_polyprotein"/>
</dbReference>
<dbReference type="PANTHER" id="PTHR37984:SF5">
    <property type="entry name" value="PROTEIN NYNRIN-LIKE"/>
    <property type="match status" value="1"/>
</dbReference>
<dbReference type="InterPro" id="IPR041588">
    <property type="entry name" value="Integrase_H2C2"/>
</dbReference>
<dbReference type="PROSITE" id="PS50994">
    <property type="entry name" value="INTEGRASE"/>
    <property type="match status" value="1"/>
</dbReference>
<dbReference type="InterPro" id="IPR001584">
    <property type="entry name" value="Integrase_cat-core"/>
</dbReference>
<accession>A0A0C2J194</accession>
<dbReference type="PANTHER" id="PTHR37984">
    <property type="entry name" value="PROTEIN CBG26694"/>
    <property type="match status" value="1"/>
</dbReference>
<reference evidence="3 4" key="1">
    <citation type="journal article" date="2014" name="Genome Biol. Evol.">
        <title>The genome of the myxosporean Thelohanellus kitauei shows adaptations to nutrient acquisition within its fish host.</title>
        <authorList>
            <person name="Yang Y."/>
            <person name="Xiong J."/>
            <person name="Zhou Z."/>
            <person name="Huo F."/>
            <person name="Miao W."/>
            <person name="Ran C."/>
            <person name="Liu Y."/>
            <person name="Zhang J."/>
            <person name="Feng J."/>
            <person name="Wang M."/>
            <person name="Wang M."/>
            <person name="Wang L."/>
            <person name="Yao B."/>
        </authorList>
    </citation>
    <scope>NUCLEOTIDE SEQUENCE [LARGE SCALE GENOMIC DNA]</scope>
    <source>
        <strain evidence="3">Wuqing</strain>
    </source>
</reference>
<dbReference type="SUPFAM" id="SSF53098">
    <property type="entry name" value="Ribonuclease H-like"/>
    <property type="match status" value="1"/>
</dbReference>
<feature type="region of interest" description="Disordered" evidence="1">
    <location>
        <begin position="388"/>
        <end position="413"/>
    </location>
</feature>
<comment type="caution">
    <text evidence="3">The sequence shown here is derived from an EMBL/GenBank/DDBJ whole genome shotgun (WGS) entry which is preliminary data.</text>
</comment>
<evidence type="ECO:0000259" key="2">
    <source>
        <dbReference type="PROSITE" id="PS50994"/>
    </source>
</evidence>
<dbReference type="Gene3D" id="3.30.420.10">
    <property type="entry name" value="Ribonuclease H-like superfamily/Ribonuclease H"/>
    <property type="match status" value="1"/>
</dbReference>
<feature type="compositionally biased region" description="Basic and acidic residues" evidence="1">
    <location>
        <begin position="401"/>
        <end position="413"/>
    </location>
</feature>
<gene>
    <name evidence="3" type="ORF">RF11_00795</name>
</gene>
<evidence type="ECO:0000256" key="1">
    <source>
        <dbReference type="SAM" id="MobiDB-lite"/>
    </source>
</evidence>
<organism evidence="3 4">
    <name type="scientific">Thelohanellus kitauei</name>
    <name type="common">Myxosporean</name>
    <dbReference type="NCBI Taxonomy" id="669202"/>
    <lineage>
        <taxon>Eukaryota</taxon>
        <taxon>Metazoa</taxon>
        <taxon>Cnidaria</taxon>
        <taxon>Myxozoa</taxon>
        <taxon>Myxosporea</taxon>
        <taxon>Bivalvulida</taxon>
        <taxon>Platysporina</taxon>
        <taxon>Myxobolidae</taxon>
        <taxon>Thelohanellus</taxon>
    </lineage>
</organism>
<sequence length="413" mass="48056">MEKITGIIKRISVETVFTQNILKINTENNKTLANVKKYINIGWPAKNKLPENLLPFYDKRNSLSVEENIVSYNDRMIIPDNLQRAALSILHRGHPGIVAMKSISKRYLWWPGINMDCERIVKSCLSCQENRPKEIETCIYPWTVPVDPWYRIHIDYTGPIDGLLWLVVVDSHSKWVEVVPTLHATSATLIKSLNIIFSKFGLPYQIVSDNGPQFISEKFKTFCRSNGIKYITSTPYHSRTNGLAKRTIRTIKDKYLRSKNITDISERLCQVLFSYRNTIHSATQRTPSEIIFGYKIRNVLDNIKPSITNNRNQSTLKQEKYKNLHTKFREFALNEHVWVWNYHTKKYTLGKVKKRTGPLSYFIEIQGNLVRKHADHLRSAKDYSERANDSLDYGYPMSRANQEDNKADKINPE</sequence>
<dbReference type="OMA" id="EPRQIVQ"/>
<dbReference type="GO" id="GO:0003676">
    <property type="term" value="F:nucleic acid binding"/>
    <property type="evidence" value="ECO:0007669"/>
    <property type="project" value="InterPro"/>
</dbReference>
<dbReference type="Proteomes" id="UP000031668">
    <property type="component" value="Unassembled WGS sequence"/>
</dbReference>
<dbReference type="OrthoDB" id="10057979at2759"/>
<protein>
    <submittedName>
        <fullName evidence="3">Transposon Ty3-I Gag-Pol polyprotein</fullName>
    </submittedName>
</protein>
<evidence type="ECO:0000313" key="4">
    <source>
        <dbReference type="Proteomes" id="UP000031668"/>
    </source>
</evidence>
<proteinExistence type="predicted"/>
<dbReference type="FunFam" id="3.30.420.10:FF:000063">
    <property type="entry name" value="Retrovirus-related Pol polyprotein from transposon 297-like Protein"/>
    <property type="match status" value="1"/>
</dbReference>
<dbReference type="Pfam" id="PF17921">
    <property type="entry name" value="Integrase_H2C2"/>
    <property type="match status" value="1"/>
</dbReference>
<keyword evidence="4" id="KW-1185">Reference proteome</keyword>
<evidence type="ECO:0000313" key="3">
    <source>
        <dbReference type="EMBL" id="KII71554.1"/>
    </source>
</evidence>
<name>A0A0C2J194_THEKT</name>